<organism evidence="3 4">
    <name type="scientific">Amblyomma americanum</name>
    <name type="common">Lone star tick</name>
    <dbReference type="NCBI Taxonomy" id="6943"/>
    <lineage>
        <taxon>Eukaryota</taxon>
        <taxon>Metazoa</taxon>
        <taxon>Ecdysozoa</taxon>
        <taxon>Arthropoda</taxon>
        <taxon>Chelicerata</taxon>
        <taxon>Arachnida</taxon>
        <taxon>Acari</taxon>
        <taxon>Parasitiformes</taxon>
        <taxon>Ixodida</taxon>
        <taxon>Ixodoidea</taxon>
        <taxon>Ixodidae</taxon>
        <taxon>Amblyomminae</taxon>
        <taxon>Amblyomma</taxon>
    </lineage>
</organism>
<dbReference type="Proteomes" id="UP001321473">
    <property type="component" value="Unassembled WGS sequence"/>
</dbReference>
<feature type="region of interest" description="Disordered" evidence="1">
    <location>
        <begin position="20"/>
        <end position="109"/>
    </location>
</feature>
<feature type="signal peptide" evidence="2">
    <location>
        <begin position="1"/>
        <end position="20"/>
    </location>
</feature>
<dbReference type="AlphaFoldDB" id="A0AAQ4FKH2"/>
<evidence type="ECO:0000313" key="3">
    <source>
        <dbReference type="EMBL" id="KAK8787253.1"/>
    </source>
</evidence>
<feature type="chain" id="PRO_5043019643" evidence="2">
    <location>
        <begin position="21"/>
        <end position="160"/>
    </location>
</feature>
<accession>A0AAQ4FKH2</accession>
<name>A0AAQ4FKH2_AMBAM</name>
<sequence>MVSTLCCLCVLFAFAAPSESVRPPRQPYKGNRPRNPTAQGAQHPQGYRPHHPPGPRPVPPPGPMNPPPPGSMRPHPGGPGPYPHQSPRFPNPQSRWPQQPQVSYPQRPAWGPPAQNVCPLMCKPGQKPGDPCGPVPNCLCALDMGYGSMINHPCIFIPSG</sequence>
<proteinExistence type="predicted"/>
<protein>
    <submittedName>
        <fullName evidence="3">Uncharacterized protein</fullName>
    </submittedName>
</protein>
<keyword evidence="2" id="KW-0732">Signal</keyword>
<evidence type="ECO:0000256" key="1">
    <source>
        <dbReference type="SAM" id="MobiDB-lite"/>
    </source>
</evidence>
<dbReference type="EMBL" id="JARKHS020001967">
    <property type="protein sequence ID" value="KAK8787253.1"/>
    <property type="molecule type" value="Genomic_DNA"/>
</dbReference>
<feature type="compositionally biased region" description="Polar residues" evidence="1">
    <location>
        <begin position="91"/>
        <end position="104"/>
    </location>
</feature>
<keyword evidence="4" id="KW-1185">Reference proteome</keyword>
<reference evidence="3 4" key="1">
    <citation type="journal article" date="2023" name="Arcadia Sci">
        <title>De novo assembly of a long-read Amblyomma americanum tick genome.</title>
        <authorList>
            <person name="Chou S."/>
            <person name="Poskanzer K.E."/>
            <person name="Rollins M."/>
            <person name="Thuy-Boun P.S."/>
        </authorList>
    </citation>
    <scope>NUCLEOTIDE SEQUENCE [LARGE SCALE GENOMIC DNA]</scope>
    <source>
        <strain evidence="3">F_SG_1</strain>
        <tissue evidence="3">Salivary glands</tissue>
    </source>
</reference>
<comment type="caution">
    <text evidence="3">The sequence shown here is derived from an EMBL/GenBank/DDBJ whole genome shotgun (WGS) entry which is preliminary data.</text>
</comment>
<evidence type="ECO:0000313" key="4">
    <source>
        <dbReference type="Proteomes" id="UP001321473"/>
    </source>
</evidence>
<feature type="compositionally biased region" description="Pro residues" evidence="1">
    <location>
        <begin position="54"/>
        <end position="84"/>
    </location>
</feature>
<evidence type="ECO:0000256" key="2">
    <source>
        <dbReference type="SAM" id="SignalP"/>
    </source>
</evidence>
<gene>
    <name evidence="3" type="ORF">V5799_022970</name>
</gene>